<protein>
    <recommendedName>
        <fullName evidence="1">Translational regulator CsrA</fullName>
    </recommendedName>
</protein>
<keyword evidence="3" id="KW-1185">Reference proteome</keyword>
<comment type="caution">
    <text evidence="2">The sequence shown here is derived from an EMBL/GenBank/DDBJ whole genome shotgun (WGS) entry which is preliminary data.</text>
</comment>
<accession>A0A5C6FBC6</accession>
<dbReference type="HAMAP" id="MF_00167">
    <property type="entry name" value="CsrA"/>
    <property type="match status" value="1"/>
</dbReference>
<comment type="similarity">
    <text evidence="1">Belongs to the CsrA/RsmA family.</text>
</comment>
<dbReference type="InterPro" id="IPR003751">
    <property type="entry name" value="CsrA"/>
</dbReference>
<name>A0A5C6FBC6_9BACT</name>
<reference evidence="2 3" key="1">
    <citation type="submission" date="2019-02" db="EMBL/GenBank/DDBJ databases">
        <title>Deep-cultivation of Planctomycetes and their phenomic and genomic characterization uncovers novel biology.</title>
        <authorList>
            <person name="Wiegand S."/>
            <person name="Jogler M."/>
            <person name="Boedeker C."/>
            <person name="Pinto D."/>
            <person name="Vollmers J."/>
            <person name="Rivas-Marin E."/>
            <person name="Kohn T."/>
            <person name="Peeters S.H."/>
            <person name="Heuer A."/>
            <person name="Rast P."/>
            <person name="Oberbeckmann S."/>
            <person name="Bunk B."/>
            <person name="Jeske O."/>
            <person name="Meyerdierks A."/>
            <person name="Storesund J.E."/>
            <person name="Kallscheuer N."/>
            <person name="Luecker S."/>
            <person name="Lage O.M."/>
            <person name="Pohl T."/>
            <person name="Merkel B.J."/>
            <person name="Hornburger P."/>
            <person name="Mueller R.-W."/>
            <person name="Bruemmer F."/>
            <person name="Labrenz M."/>
            <person name="Spormann A.M."/>
            <person name="Op Den Camp H."/>
            <person name="Overmann J."/>
            <person name="Amann R."/>
            <person name="Jetten M.S.M."/>
            <person name="Mascher T."/>
            <person name="Medema M.H."/>
            <person name="Devos D.P."/>
            <person name="Kaster A.-K."/>
            <person name="Ovreas L."/>
            <person name="Rohde M."/>
            <person name="Galperin M.Y."/>
            <person name="Jogler C."/>
        </authorList>
    </citation>
    <scope>NUCLEOTIDE SEQUENCE [LARGE SCALE GENOMIC DNA]</scope>
    <source>
        <strain evidence="2 3">Poly51</strain>
    </source>
</reference>
<sequence length="155" mass="16618">MLVLSRKKGESIEFPSLGVVVRVLDLKKSRIEIGIDAPRDVAIVRGENVAVTGKQRASLASQPLAEIEARIAALAELADPKHRTVARQVAADAISRLGELRKSSPASPTPLADFVAIRTEVLDELRRQHEAQDAITCVRQASVGYAVGFDNAVSA</sequence>
<organism evidence="2 3">
    <name type="scientific">Rubripirellula tenax</name>
    <dbReference type="NCBI Taxonomy" id="2528015"/>
    <lineage>
        <taxon>Bacteria</taxon>
        <taxon>Pseudomonadati</taxon>
        <taxon>Planctomycetota</taxon>
        <taxon>Planctomycetia</taxon>
        <taxon>Pirellulales</taxon>
        <taxon>Pirellulaceae</taxon>
        <taxon>Rubripirellula</taxon>
    </lineage>
</organism>
<evidence type="ECO:0000313" key="3">
    <source>
        <dbReference type="Proteomes" id="UP000318288"/>
    </source>
</evidence>
<dbReference type="RefSeq" id="WP_146458322.1">
    <property type="nucleotide sequence ID" value="NZ_SJPW01000003.1"/>
</dbReference>
<proteinExistence type="inferred from homology"/>
<dbReference type="GO" id="GO:0044781">
    <property type="term" value="P:bacterial-type flagellum organization"/>
    <property type="evidence" value="ECO:0007669"/>
    <property type="project" value="UniProtKB-KW"/>
</dbReference>
<dbReference type="Proteomes" id="UP000318288">
    <property type="component" value="Unassembled WGS sequence"/>
</dbReference>
<dbReference type="GO" id="GO:0006109">
    <property type="term" value="P:regulation of carbohydrate metabolic process"/>
    <property type="evidence" value="ECO:0007669"/>
    <property type="project" value="InterPro"/>
</dbReference>
<dbReference type="InterPro" id="IPR036107">
    <property type="entry name" value="CsrA_sf"/>
</dbReference>
<comment type="function">
    <text evidence="1">A translational regulator that binds mRNA to regulate translation initiation and/or mRNA stability. Usually binds in the 5'-UTR at or near the Shine-Dalgarno sequence preventing ribosome-binding, thus repressing translation. Its main target seems to be the major flagellin gene, while its function is anatagonized by FliW.</text>
</comment>
<dbReference type="GO" id="GO:0045947">
    <property type="term" value="P:negative regulation of translational initiation"/>
    <property type="evidence" value="ECO:0007669"/>
    <property type="project" value="UniProtKB-UniRule"/>
</dbReference>
<comment type="subcellular location">
    <subcellularLocation>
        <location evidence="1">Cytoplasm</location>
    </subcellularLocation>
</comment>
<dbReference type="AlphaFoldDB" id="A0A5C6FBC6"/>
<keyword evidence="1" id="KW-1005">Bacterial flagellum biogenesis</keyword>
<dbReference type="Gene3D" id="2.60.40.4380">
    <property type="entry name" value="Translational regulator CsrA"/>
    <property type="match status" value="1"/>
</dbReference>
<evidence type="ECO:0000313" key="2">
    <source>
        <dbReference type="EMBL" id="TWU56921.1"/>
    </source>
</evidence>
<dbReference type="GO" id="GO:1902208">
    <property type="term" value="P:regulation of bacterial-type flagellum assembly"/>
    <property type="evidence" value="ECO:0007669"/>
    <property type="project" value="UniProtKB-UniRule"/>
</dbReference>
<keyword evidence="1" id="KW-0678">Repressor</keyword>
<dbReference type="SUPFAM" id="SSF117130">
    <property type="entry name" value="CsrA-like"/>
    <property type="match status" value="1"/>
</dbReference>
<gene>
    <name evidence="1" type="primary">csrA</name>
    <name evidence="2" type="ORF">Poly51_28390</name>
</gene>
<comment type="subunit">
    <text evidence="1">Homodimer; the beta-strands of each monomer intercalate to form a hydrophobic core, while the alpha-helices form wings that extend away from the core.</text>
</comment>
<keyword evidence="1" id="KW-0963">Cytoplasm</keyword>
<keyword evidence="1" id="KW-0810">Translation regulation</keyword>
<dbReference type="EMBL" id="SJPW01000003">
    <property type="protein sequence ID" value="TWU56921.1"/>
    <property type="molecule type" value="Genomic_DNA"/>
</dbReference>
<dbReference type="OrthoDB" id="289081at2"/>
<dbReference type="Pfam" id="PF02599">
    <property type="entry name" value="CsrA"/>
    <property type="match status" value="1"/>
</dbReference>
<keyword evidence="1" id="KW-0694">RNA-binding</keyword>
<dbReference type="GO" id="GO:0005737">
    <property type="term" value="C:cytoplasm"/>
    <property type="evidence" value="ECO:0007669"/>
    <property type="project" value="UniProtKB-SubCell"/>
</dbReference>
<dbReference type="GO" id="GO:0048027">
    <property type="term" value="F:mRNA 5'-UTR binding"/>
    <property type="evidence" value="ECO:0007669"/>
    <property type="project" value="UniProtKB-UniRule"/>
</dbReference>
<dbReference type="GO" id="GO:0006402">
    <property type="term" value="P:mRNA catabolic process"/>
    <property type="evidence" value="ECO:0007669"/>
    <property type="project" value="InterPro"/>
</dbReference>
<evidence type="ECO:0000256" key="1">
    <source>
        <dbReference type="HAMAP-Rule" id="MF_00167"/>
    </source>
</evidence>